<dbReference type="InterPro" id="IPR001029">
    <property type="entry name" value="Flagellin_N"/>
</dbReference>
<feature type="domain" description="Flagellin C-terminal" evidence="5">
    <location>
        <begin position="419"/>
        <end position="503"/>
    </location>
</feature>
<dbReference type="Gene3D" id="6.10.10.10">
    <property type="entry name" value="Flagellar export chaperone, C-terminal domain"/>
    <property type="match status" value="1"/>
</dbReference>
<dbReference type="Proteomes" id="UP000320386">
    <property type="component" value="Chromosome"/>
</dbReference>
<comment type="subcellular location">
    <subcellularLocation>
        <location evidence="3">Secreted</location>
    </subcellularLocation>
    <subcellularLocation>
        <location evidence="3">Bacterial flagellum</location>
    </subcellularLocation>
</comment>
<evidence type="ECO:0000256" key="2">
    <source>
        <dbReference type="ARBA" id="ARBA00023143"/>
    </source>
</evidence>
<dbReference type="InterPro" id="IPR001492">
    <property type="entry name" value="Flagellin"/>
</dbReference>
<dbReference type="PANTHER" id="PTHR42792">
    <property type="entry name" value="FLAGELLIN"/>
    <property type="match status" value="1"/>
</dbReference>
<dbReference type="GO" id="GO:0005198">
    <property type="term" value="F:structural molecule activity"/>
    <property type="evidence" value="ECO:0007669"/>
    <property type="project" value="UniProtKB-UniRule"/>
</dbReference>
<keyword evidence="7" id="KW-1185">Reference proteome</keyword>
<evidence type="ECO:0000259" key="4">
    <source>
        <dbReference type="Pfam" id="PF00669"/>
    </source>
</evidence>
<gene>
    <name evidence="6" type="primary">flaA</name>
    <name evidence="6" type="ORF">Pan265_22960</name>
</gene>
<keyword evidence="6" id="KW-0282">Flagellum</keyword>
<feature type="domain" description="Flagellin N-terminal" evidence="4">
    <location>
        <begin position="4"/>
        <end position="142"/>
    </location>
</feature>
<accession>A0A518BZN6</accession>
<dbReference type="GO" id="GO:0005576">
    <property type="term" value="C:extracellular region"/>
    <property type="evidence" value="ECO:0007669"/>
    <property type="project" value="UniProtKB-SubCell"/>
</dbReference>
<dbReference type="OrthoDB" id="9796789at2"/>
<dbReference type="RefSeq" id="WP_145446597.1">
    <property type="nucleotide sequence ID" value="NZ_CP036280.1"/>
</dbReference>
<comment type="similarity">
    <text evidence="1 3">Belongs to the bacterial flagellin family.</text>
</comment>
<keyword evidence="6" id="KW-0966">Cell projection</keyword>
<dbReference type="Pfam" id="PF00700">
    <property type="entry name" value="Flagellin_C"/>
    <property type="match status" value="1"/>
</dbReference>
<name>A0A518BZN6_9BACT</name>
<dbReference type="Gene3D" id="1.20.1330.10">
    <property type="entry name" value="f41 fragment of flagellin, N-terminal domain"/>
    <property type="match status" value="2"/>
</dbReference>
<dbReference type="Pfam" id="PF00669">
    <property type="entry name" value="Flagellin_N"/>
    <property type="match status" value="1"/>
</dbReference>
<dbReference type="GO" id="GO:0009288">
    <property type="term" value="C:bacterial-type flagellum"/>
    <property type="evidence" value="ECO:0007669"/>
    <property type="project" value="UniProtKB-SubCell"/>
</dbReference>
<evidence type="ECO:0000259" key="5">
    <source>
        <dbReference type="Pfam" id="PF00700"/>
    </source>
</evidence>
<dbReference type="SUPFAM" id="SSF64518">
    <property type="entry name" value="Phase 1 flagellin"/>
    <property type="match status" value="1"/>
</dbReference>
<comment type="function">
    <text evidence="3">Flagellin is the subunit protein which polymerizes to form the filaments of bacterial flagella.</text>
</comment>
<dbReference type="Gene3D" id="3.30.70.2120">
    <property type="match status" value="1"/>
</dbReference>
<evidence type="ECO:0000313" key="6">
    <source>
        <dbReference type="EMBL" id="QDU72431.1"/>
    </source>
</evidence>
<evidence type="ECO:0000313" key="7">
    <source>
        <dbReference type="Proteomes" id="UP000320386"/>
    </source>
</evidence>
<organism evidence="6 7">
    <name type="scientific">Mucisphaera calidilacus</name>
    <dbReference type="NCBI Taxonomy" id="2527982"/>
    <lineage>
        <taxon>Bacteria</taxon>
        <taxon>Pseudomonadati</taxon>
        <taxon>Planctomycetota</taxon>
        <taxon>Phycisphaerae</taxon>
        <taxon>Phycisphaerales</taxon>
        <taxon>Phycisphaeraceae</taxon>
        <taxon>Mucisphaera</taxon>
    </lineage>
</organism>
<keyword evidence="2 3" id="KW-0975">Bacterial flagellum</keyword>
<dbReference type="KEGG" id="mcad:Pan265_22960"/>
<dbReference type="AlphaFoldDB" id="A0A518BZN6"/>
<dbReference type="PRINTS" id="PR00207">
    <property type="entry name" value="FLAGELLIN"/>
</dbReference>
<protein>
    <recommendedName>
        <fullName evidence="3">Flagellin</fullName>
    </recommendedName>
</protein>
<reference evidence="6 7" key="1">
    <citation type="submission" date="2019-02" db="EMBL/GenBank/DDBJ databases">
        <title>Deep-cultivation of Planctomycetes and their phenomic and genomic characterization uncovers novel biology.</title>
        <authorList>
            <person name="Wiegand S."/>
            <person name="Jogler M."/>
            <person name="Boedeker C."/>
            <person name="Pinto D."/>
            <person name="Vollmers J."/>
            <person name="Rivas-Marin E."/>
            <person name="Kohn T."/>
            <person name="Peeters S.H."/>
            <person name="Heuer A."/>
            <person name="Rast P."/>
            <person name="Oberbeckmann S."/>
            <person name="Bunk B."/>
            <person name="Jeske O."/>
            <person name="Meyerdierks A."/>
            <person name="Storesund J.E."/>
            <person name="Kallscheuer N."/>
            <person name="Luecker S."/>
            <person name="Lage O.M."/>
            <person name="Pohl T."/>
            <person name="Merkel B.J."/>
            <person name="Hornburger P."/>
            <person name="Mueller R.-W."/>
            <person name="Bruemmer F."/>
            <person name="Labrenz M."/>
            <person name="Spormann A.M."/>
            <person name="Op den Camp H."/>
            <person name="Overmann J."/>
            <person name="Amann R."/>
            <person name="Jetten M.S.M."/>
            <person name="Mascher T."/>
            <person name="Medema M.H."/>
            <person name="Devos D.P."/>
            <person name="Kaster A.-K."/>
            <person name="Ovreas L."/>
            <person name="Rohde M."/>
            <person name="Galperin M.Y."/>
            <person name="Jogler C."/>
        </authorList>
    </citation>
    <scope>NUCLEOTIDE SEQUENCE [LARGE SCALE GENOMIC DNA]</scope>
    <source>
        <strain evidence="6 7">Pan265</strain>
    </source>
</reference>
<dbReference type="InterPro" id="IPR042187">
    <property type="entry name" value="Flagellin_C_sub2"/>
</dbReference>
<dbReference type="EMBL" id="CP036280">
    <property type="protein sequence ID" value="QDU72431.1"/>
    <property type="molecule type" value="Genomic_DNA"/>
</dbReference>
<sequence>MSRINTNVNSLLAQRVVGQNNGLLNGSLERLSTGLRINRGSDDPAGLIASENLRSEKAAISAAIGNAERADQVVNIAEGGLQEINTLLLEVQSLVGSSANDAGLSTEEREANQLQVDSILQTIDRIASATSFQGTKLLNGTFDFTVSAQATEVLDFQVNAAKLAFQEQRDVQILVTNSAQRAGMFLSLGGTELALSTQDSQFKFEVAGALGSREFTFAQSAATSSIADQVNTFTEVTGVSAVASGTGIVFKSVEFGSAEFVSIQIEEDAAQAGSLNQLVSNNTLAAATGAAAVSTTLGAAEGSNPVRDDGVDVGAIINGVQATSVGRVARINTDFLDVEIELSIGGTQNLGPIDAFTITGGGAKFNLGPNVDILNQVSVGIQNVAARNLGSLTTGFLDELGSSRSANLVDGNLEQAQKITNNSIGQISSLRGRLGAFQKNIVGATIRSLGVALENTSAAESAIRDTDFAEETAELTRSQILVQASQQALGIANSQPQSVLSLLG</sequence>
<proteinExistence type="inferred from homology"/>
<dbReference type="PANTHER" id="PTHR42792:SF2">
    <property type="entry name" value="FLAGELLIN"/>
    <property type="match status" value="1"/>
</dbReference>
<keyword evidence="3" id="KW-0964">Secreted</keyword>
<evidence type="ECO:0000256" key="3">
    <source>
        <dbReference type="RuleBase" id="RU362073"/>
    </source>
</evidence>
<dbReference type="InterPro" id="IPR046358">
    <property type="entry name" value="Flagellin_C"/>
</dbReference>
<evidence type="ECO:0000256" key="1">
    <source>
        <dbReference type="ARBA" id="ARBA00005709"/>
    </source>
</evidence>
<keyword evidence="6" id="KW-0969">Cilium</keyword>